<dbReference type="RefSeq" id="WP_021828769.1">
    <property type="nucleotide sequence ID" value="NZ_CP015840.1"/>
</dbReference>
<evidence type="ECO:0000313" key="2">
    <source>
        <dbReference type="Proteomes" id="UP000019147"/>
    </source>
</evidence>
<dbReference type="Proteomes" id="UP000019147">
    <property type="component" value="Chromosome"/>
</dbReference>
<dbReference type="Pfam" id="PF07079">
    <property type="entry name" value="DUF1347"/>
    <property type="match status" value="1"/>
</dbReference>
<dbReference type="Gene3D" id="1.25.40.10">
    <property type="entry name" value="Tetratricopeptide repeat domain"/>
    <property type="match status" value="1"/>
</dbReference>
<sequence>MIRYMLFCVFFFSCFAVGGGLYFLCSIIPSKTYVDNKKIVVGRGESSLSGSQCLLASQQEKSFLYCQGFLLQKQRNLHQSDKIFTKIYDENTRESPVFRGEVLGGRILNAFFLENIELMQELIENLKQEFSQSPTLSLFEFLLHYKKKHFRQALDSLSLWKEHSQSKTTSLLHENIQLLLSNLCLENMEAHCLIEMGEFSLGRVILNRIIGQLLKRACEWDSNIYDRAVLLLARSYFLELQQSRSPKIYPDYYETILFYKKKVRSMDKKCYEQFLPQEDLFSMLMEHMFLIPESRLSPLLQIIENWGCFYCNPKYELVIQPLVNHFFSSPDRVTRICCFISSCGGEEVIKKKLIYTFRTILSETVLQLKTNEAQQTLSLLKQLDSDIFLSKKLIISLDTLREIISHDDLSYTNLRKYLNFWEEIQSCDIDRQSLVKHLIKIAYQLWQLGSCDDKALNLLRVILQFTNYDIESENTVSRFIKQAYKDLLSGHEISRILQLEDFIGDIGLQPITVGEEDIANFIADAEFLYSQGEYQQSYLYGQWLVKMSPSPKTYRLLALCLVEHKRYAEALEYFNLLSTCDRYDFKVQQALALCHKRLSKNAGMHYEK</sequence>
<dbReference type="InterPro" id="IPR011990">
    <property type="entry name" value="TPR-like_helical_dom_sf"/>
</dbReference>
<name>A0A173DYS3_9CHLA</name>
<dbReference type="GeneID" id="81478051"/>
<dbReference type="OrthoDB" id="19068at2"/>
<dbReference type="AlphaFoldDB" id="A0A173DYS3"/>
<protein>
    <submittedName>
        <fullName evidence="1">Uncharacterized protein</fullName>
    </submittedName>
</protein>
<dbReference type="KEGG" id="cgz:M787_001875"/>
<dbReference type="EMBL" id="CP015840">
    <property type="protein sequence ID" value="ANG66070.1"/>
    <property type="molecule type" value="Genomic_DNA"/>
</dbReference>
<gene>
    <name evidence="1" type="ORF">M787_001875</name>
</gene>
<organism evidence="1 2">
    <name type="scientific">Chlamydia gallinacea 08-1274/3</name>
    <dbReference type="NCBI Taxonomy" id="1143323"/>
    <lineage>
        <taxon>Bacteria</taxon>
        <taxon>Pseudomonadati</taxon>
        <taxon>Chlamydiota</taxon>
        <taxon>Chlamydiia</taxon>
        <taxon>Chlamydiales</taxon>
        <taxon>Chlamydiaceae</taxon>
        <taxon>Chlamydia/Chlamydophila group</taxon>
        <taxon>Chlamydia</taxon>
    </lineage>
</organism>
<dbReference type="InterPro" id="IPR010764">
    <property type="entry name" value="DUF1347"/>
</dbReference>
<dbReference type="SUPFAM" id="SSF48452">
    <property type="entry name" value="TPR-like"/>
    <property type="match status" value="1"/>
</dbReference>
<dbReference type="STRING" id="1143323.M787_001875"/>
<evidence type="ECO:0000313" key="1">
    <source>
        <dbReference type="EMBL" id="ANG66070.1"/>
    </source>
</evidence>
<proteinExistence type="predicted"/>
<accession>A0A173DYS3</accession>
<dbReference type="eggNOG" id="COG0457">
    <property type="taxonomic scope" value="Bacteria"/>
</dbReference>
<reference evidence="1 2" key="1">
    <citation type="journal article" date="2014" name="Syst. Appl. Microbiol.">
        <title>Evidence for the existence of two new members of the family Chlamydiaceae and proposal of Chlamydia avium sp. nov. and Chlamydia gallinacea sp. nov.</title>
        <authorList>
            <person name="Sachse K."/>
            <person name="Laroucau K."/>
            <person name="Riege K."/>
            <person name="Wehner S."/>
            <person name="Dilcher M."/>
            <person name="Creasy H.H."/>
            <person name="Weidmann M."/>
            <person name="Myers G."/>
            <person name="Vorimore F."/>
            <person name="Vicari N."/>
            <person name="Magnino S."/>
            <person name="Liebler-Tenorio E."/>
            <person name="Ruettger A."/>
            <person name="Bavoil P.M."/>
            <person name="Hufert F.T."/>
            <person name="Rossello-Mora R."/>
            <person name="Marz M."/>
        </authorList>
    </citation>
    <scope>NUCLEOTIDE SEQUENCE [LARGE SCALE GENOMIC DNA]</scope>
    <source>
        <strain evidence="1 2">08-1274/3</strain>
    </source>
</reference>